<feature type="compositionally biased region" description="Polar residues" evidence="1">
    <location>
        <begin position="174"/>
        <end position="187"/>
    </location>
</feature>
<accession>A0A1Y1MEA6</accession>
<reference evidence="3" key="1">
    <citation type="journal article" date="2016" name="Sci. Rep.">
        <title>Molecular characterization of firefly nuptial gifts: a multi-omics approach sheds light on postcopulatory sexual selection.</title>
        <authorList>
            <person name="Al-Wathiqui N."/>
            <person name="Fallon T.R."/>
            <person name="South A."/>
            <person name="Weng J.K."/>
            <person name="Lewis S.M."/>
        </authorList>
    </citation>
    <scope>NUCLEOTIDE SEQUENCE</scope>
</reference>
<name>A0A1Y1MEA6_PHOPY</name>
<dbReference type="AlphaFoldDB" id="A0A1Y1MEA6"/>
<feature type="region of interest" description="Disordered" evidence="1">
    <location>
        <begin position="100"/>
        <end position="187"/>
    </location>
</feature>
<feature type="domain" description="DUF4806" evidence="2">
    <location>
        <begin position="247"/>
        <end position="318"/>
    </location>
</feature>
<feature type="compositionally biased region" description="Polar residues" evidence="1">
    <location>
        <begin position="148"/>
        <end position="164"/>
    </location>
</feature>
<evidence type="ECO:0000313" key="3">
    <source>
        <dbReference type="EMBL" id="JAV82196.1"/>
    </source>
</evidence>
<evidence type="ECO:0000256" key="1">
    <source>
        <dbReference type="SAM" id="MobiDB-lite"/>
    </source>
</evidence>
<sequence>MEKKTSPWMVVRFTKENCVEMIPSNWYMSKSSKCYWPPKKSNKEIKNLLLQRHTRSKEWALFDVVLLGQYADVSKASKKASKARETDELTTTCDENVENVKRRRNKNRKYSSSSNSTASEAESVDDNDYPTPPRSTDASLHHEKEQSSRASSKGSTVSAVSLSSDLRHDVKQPQIKSSSNKSTLMSNKDSFEEFQRQVLRQLHLINAKLNQHSENFNVILQGVNNPTLPGNVAVVPIFDLGEVKDLLPISSETNLNKIEELLANKDCASSFAVELSRTGGETVTEITKRIMYKLFNNAIGMTFSWDGAKGKKKFKQLKLASVIIDSVRLNKRTQQAADDEIIKIIKSWLVRAKDRYHNSNRASNLQQTVQEEAAADNL</sequence>
<dbReference type="Pfam" id="PF16064">
    <property type="entry name" value="DUF4806"/>
    <property type="match status" value="1"/>
</dbReference>
<evidence type="ECO:0000259" key="2">
    <source>
        <dbReference type="Pfam" id="PF16064"/>
    </source>
</evidence>
<dbReference type="PANTHER" id="PTHR34153">
    <property type="entry name" value="SI:CH211-262H13.3-RELATED-RELATED"/>
    <property type="match status" value="1"/>
</dbReference>
<dbReference type="InterPro" id="IPR032071">
    <property type="entry name" value="DUF4806"/>
</dbReference>
<feature type="compositionally biased region" description="Low complexity" evidence="1">
    <location>
        <begin position="110"/>
        <end position="121"/>
    </location>
</feature>
<dbReference type="EMBL" id="GEZM01037089">
    <property type="protein sequence ID" value="JAV82196.1"/>
    <property type="molecule type" value="Transcribed_RNA"/>
</dbReference>
<dbReference type="PANTHER" id="PTHR34153:SF2">
    <property type="entry name" value="SI:CH211-262H13.3-RELATED"/>
    <property type="match status" value="1"/>
</dbReference>
<protein>
    <recommendedName>
        <fullName evidence="2">DUF4806 domain-containing protein</fullName>
    </recommendedName>
</protein>
<organism evidence="3">
    <name type="scientific">Photinus pyralis</name>
    <name type="common">Common eastern firefly</name>
    <name type="synonym">Lampyris pyralis</name>
    <dbReference type="NCBI Taxonomy" id="7054"/>
    <lineage>
        <taxon>Eukaryota</taxon>
        <taxon>Metazoa</taxon>
        <taxon>Ecdysozoa</taxon>
        <taxon>Arthropoda</taxon>
        <taxon>Hexapoda</taxon>
        <taxon>Insecta</taxon>
        <taxon>Pterygota</taxon>
        <taxon>Neoptera</taxon>
        <taxon>Endopterygota</taxon>
        <taxon>Coleoptera</taxon>
        <taxon>Polyphaga</taxon>
        <taxon>Elateriformia</taxon>
        <taxon>Elateroidea</taxon>
        <taxon>Lampyridae</taxon>
        <taxon>Lampyrinae</taxon>
        <taxon>Photinus</taxon>
    </lineage>
</organism>
<proteinExistence type="predicted"/>